<name>A0A0W1AKX3_9GAMM</name>
<dbReference type="SUPFAM" id="SSF55874">
    <property type="entry name" value="ATPase domain of HSP90 chaperone/DNA topoisomerase II/histidine kinase"/>
    <property type="match status" value="1"/>
</dbReference>
<evidence type="ECO:0000313" key="1">
    <source>
        <dbReference type="EMBL" id="KTD81988.1"/>
    </source>
</evidence>
<dbReference type="STRING" id="45076.Lwor_0291"/>
<dbReference type="Gene3D" id="3.30.565.10">
    <property type="entry name" value="Histidine kinase-like ATPase, C-terminal domain"/>
    <property type="match status" value="1"/>
</dbReference>
<proteinExistence type="predicted"/>
<accession>A0A0W1AKX3</accession>
<organism evidence="1 2">
    <name type="scientific">Legionella worsleiensis</name>
    <dbReference type="NCBI Taxonomy" id="45076"/>
    <lineage>
        <taxon>Bacteria</taxon>
        <taxon>Pseudomonadati</taxon>
        <taxon>Pseudomonadota</taxon>
        <taxon>Gammaproteobacteria</taxon>
        <taxon>Legionellales</taxon>
        <taxon>Legionellaceae</taxon>
        <taxon>Legionella</taxon>
    </lineage>
</organism>
<keyword evidence="2" id="KW-1185">Reference proteome</keyword>
<evidence type="ECO:0000313" key="2">
    <source>
        <dbReference type="Proteomes" id="UP000054662"/>
    </source>
</evidence>
<dbReference type="EMBL" id="LNZC01000002">
    <property type="protein sequence ID" value="KTD81988.1"/>
    <property type="molecule type" value="Genomic_DNA"/>
</dbReference>
<dbReference type="Pfam" id="PF13589">
    <property type="entry name" value="HATPase_c_3"/>
    <property type="match status" value="1"/>
</dbReference>
<protein>
    <submittedName>
        <fullName evidence="1">DNA mismatch repair protein</fullName>
    </submittedName>
</protein>
<dbReference type="OrthoDB" id="5096633at2"/>
<dbReference type="AlphaFoldDB" id="A0A0W1AKX3"/>
<dbReference type="RefSeq" id="WP_058492095.1">
    <property type="nucleotide sequence ID" value="NZ_CBCRUR010000003.1"/>
</dbReference>
<dbReference type="PATRIC" id="fig|45076.6.peg.324"/>
<comment type="caution">
    <text evidence="1">The sequence shown here is derived from an EMBL/GenBank/DDBJ whole genome shotgun (WGS) entry which is preliminary data.</text>
</comment>
<dbReference type="InterPro" id="IPR036890">
    <property type="entry name" value="HATPase_C_sf"/>
</dbReference>
<sequence length="591" mass="68123">MDKVTFKIDVHLLKLLSQNYRSTEKAIKELIDNAWDADANLVSISLPMPMTNEPIIIEDDGRGMSREELESEYLNIASNRRMRHGDFSLAKMRKVKGSKGIGKFAGFMLATTMKIETWVMGIRYELQFSTSSLDLYPDLHEIPINVLSIEDNSKKSGTRITLTDLCRHIGFPSPESLRQLLIQEYGREADFSLTINGKKLDVDDIQGVFFEQEIDIPEVGKIRLRFTISDQKGSLRKPGIIMRIGGKVVGEPSFLGLEKAEDFPPKLLKKCFGEIEADGLLDDVTADWGAIFENSEKYRMVEETVQPILKEKFKEVYGQEIHLALARIKKKMDQRLASFPEFKRQYAEKAIFKVLERYYQEPESKIEPIVNVLLDAIEFSDYRVVLEHINNAKDSDVKIFAEALDEFGLLDMVRMREQAKNRLEFLDHLEMLCNTPETLEQDVHKAIEHNLWIFGPSYSLFSSNKTLKKQVEKMLNQKYSGLNDNKRPDLMLSENLNGDYLLIEFKKPAHCLTYQDYQQVTGYRNDYRPYTGKANINIYLIGGKKGNDLPLYDRESSVNIIVFSDLISTARRQLQWMLKELQYAPKVLMSI</sequence>
<gene>
    <name evidence="1" type="ORF">Lwor_0291</name>
</gene>
<reference evidence="1 2" key="1">
    <citation type="submission" date="2015-11" db="EMBL/GenBank/DDBJ databases">
        <title>Genomic analysis of 38 Legionella species identifies large and diverse effector repertoires.</title>
        <authorList>
            <person name="Burstein D."/>
            <person name="Amaro F."/>
            <person name="Zusman T."/>
            <person name="Lifshitz Z."/>
            <person name="Cohen O."/>
            <person name="Gilbert J.A."/>
            <person name="Pupko T."/>
            <person name="Shuman H.A."/>
            <person name="Segal G."/>
        </authorList>
    </citation>
    <scope>NUCLEOTIDE SEQUENCE [LARGE SCALE GENOMIC DNA]</scope>
    <source>
        <strain evidence="1 2">ATCC 49508</strain>
    </source>
</reference>
<dbReference type="Proteomes" id="UP000054662">
    <property type="component" value="Unassembled WGS sequence"/>
</dbReference>